<dbReference type="Proteomes" id="UP000582090">
    <property type="component" value="Unassembled WGS sequence"/>
</dbReference>
<proteinExistence type="predicted"/>
<dbReference type="AlphaFoldDB" id="A0A7W6CR34"/>
<protein>
    <recommendedName>
        <fullName evidence="4">Flagellar FliJ protein</fullName>
    </recommendedName>
</protein>
<accession>A0A7W6CR34</accession>
<evidence type="ECO:0000313" key="2">
    <source>
        <dbReference type="EMBL" id="MBB3964649.1"/>
    </source>
</evidence>
<organism evidence="2 3">
    <name type="scientific">Rhizobium metallidurans</name>
    <dbReference type="NCBI Taxonomy" id="1265931"/>
    <lineage>
        <taxon>Bacteria</taxon>
        <taxon>Pseudomonadati</taxon>
        <taxon>Pseudomonadota</taxon>
        <taxon>Alphaproteobacteria</taxon>
        <taxon>Hyphomicrobiales</taxon>
        <taxon>Rhizobiaceae</taxon>
        <taxon>Rhizobium/Agrobacterium group</taxon>
        <taxon>Rhizobium</taxon>
    </lineage>
</organism>
<evidence type="ECO:0000256" key="1">
    <source>
        <dbReference type="SAM" id="MobiDB-lite"/>
    </source>
</evidence>
<feature type="compositionally biased region" description="Basic and acidic residues" evidence="1">
    <location>
        <begin position="89"/>
        <end position="114"/>
    </location>
</feature>
<dbReference type="EMBL" id="JACIDW010000005">
    <property type="protein sequence ID" value="MBB3964649.1"/>
    <property type="molecule type" value="Genomic_DNA"/>
</dbReference>
<comment type="caution">
    <text evidence="2">The sequence shown here is derived from an EMBL/GenBank/DDBJ whole genome shotgun (WGS) entry which is preliminary data.</text>
</comment>
<sequence length="137" mass="15763">MAEKTRSDKLRRLVAVQRHLEQMAEFDLAETTRQRAEVSEEMDSVIHALGSMDPVHHAFSQGYADRFSRLGIKDKQLTGMQEVHQMRVQQERAKGDRLEDGMREALDDERREADDNAVYDIIDQKYGTPASSKLQKS</sequence>
<evidence type="ECO:0008006" key="4">
    <source>
        <dbReference type="Google" id="ProtNLM"/>
    </source>
</evidence>
<feature type="region of interest" description="Disordered" evidence="1">
    <location>
        <begin position="88"/>
        <end position="114"/>
    </location>
</feature>
<keyword evidence="3" id="KW-1185">Reference proteome</keyword>
<gene>
    <name evidence="2" type="ORF">GGQ67_002310</name>
</gene>
<reference evidence="2 3" key="1">
    <citation type="submission" date="2020-08" db="EMBL/GenBank/DDBJ databases">
        <title>Genomic Encyclopedia of Type Strains, Phase IV (KMG-IV): sequencing the most valuable type-strain genomes for metagenomic binning, comparative biology and taxonomic classification.</title>
        <authorList>
            <person name="Goeker M."/>
        </authorList>
    </citation>
    <scope>NUCLEOTIDE SEQUENCE [LARGE SCALE GENOMIC DNA]</scope>
    <source>
        <strain evidence="2 3">DSM 26575</strain>
    </source>
</reference>
<evidence type="ECO:0000313" key="3">
    <source>
        <dbReference type="Proteomes" id="UP000582090"/>
    </source>
</evidence>
<name>A0A7W6CR34_9HYPH</name>
<dbReference type="RefSeq" id="WP_183900275.1">
    <property type="nucleotide sequence ID" value="NZ_JACIDW010000005.1"/>
</dbReference>